<dbReference type="AlphaFoldDB" id="A0A2P5WA68"/>
<evidence type="ECO:0000313" key="1">
    <source>
        <dbReference type="EMBL" id="PPR87937.1"/>
    </source>
</evidence>
<evidence type="ECO:0000313" key="2">
    <source>
        <dbReference type="Proteomes" id="UP000239757"/>
    </source>
</evidence>
<protein>
    <submittedName>
        <fullName evidence="1">Uncharacterized protein</fullName>
    </submittedName>
</protein>
<accession>A0A2P5WA68</accession>
<reference evidence="1 2" key="1">
    <citation type="submission" date="2015-01" db="EMBL/GenBank/DDBJ databases">
        <title>Genome of allotetraploid Gossypium barbadense reveals genomic plasticity and fiber elongation in cotton evolution.</title>
        <authorList>
            <person name="Chen X."/>
            <person name="Liu X."/>
            <person name="Zhao B."/>
            <person name="Zheng H."/>
            <person name="Hu Y."/>
            <person name="Lu G."/>
            <person name="Yang C."/>
            <person name="Chen J."/>
            <person name="Shan C."/>
            <person name="Zhang L."/>
            <person name="Zhou Y."/>
            <person name="Wang L."/>
            <person name="Guo W."/>
            <person name="Bai Y."/>
            <person name="Ruan J."/>
            <person name="Shangguan X."/>
            <person name="Mao Y."/>
            <person name="Jiang J."/>
            <person name="Zhu Y."/>
            <person name="Lei J."/>
            <person name="Kang H."/>
            <person name="Chen S."/>
            <person name="He X."/>
            <person name="Wang R."/>
            <person name="Wang Y."/>
            <person name="Chen J."/>
            <person name="Wang L."/>
            <person name="Yu S."/>
            <person name="Wang B."/>
            <person name="Wei J."/>
            <person name="Song S."/>
            <person name="Lu X."/>
            <person name="Gao Z."/>
            <person name="Gu W."/>
            <person name="Deng X."/>
            <person name="Ma D."/>
            <person name="Wang S."/>
            <person name="Liang W."/>
            <person name="Fang L."/>
            <person name="Cai C."/>
            <person name="Zhu X."/>
            <person name="Zhou B."/>
            <person name="Zhang Y."/>
            <person name="Chen Z."/>
            <person name="Xu S."/>
            <person name="Zhu R."/>
            <person name="Wang S."/>
            <person name="Zhang T."/>
            <person name="Zhao G."/>
        </authorList>
    </citation>
    <scope>NUCLEOTIDE SEQUENCE [LARGE SCALE GENOMIC DNA]</scope>
    <source>
        <strain evidence="2">cv. Xinhai21</strain>
        <tissue evidence="1">Leaf</tissue>
    </source>
</reference>
<dbReference type="EMBL" id="KZ668422">
    <property type="protein sequence ID" value="PPR87937.1"/>
    <property type="molecule type" value="Genomic_DNA"/>
</dbReference>
<dbReference type="Proteomes" id="UP000239757">
    <property type="component" value="Unassembled WGS sequence"/>
</dbReference>
<dbReference type="OrthoDB" id="1725265at2759"/>
<organism evidence="1 2">
    <name type="scientific">Gossypium barbadense</name>
    <name type="common">Sea Island cotton</name>
    <name type="synonym">Hibiscus barbadensis</name>
    <dbReference type="NCBI Taxonomy" id="3634"/>
    <lineage>
        <taxon>Eukaryota</taxon>
        <taxon>Viridiplantae</taxon>
        <taxon>Streptophyta</taxon>
        <taxon>Embryophyta</taxon>
        <taxon>Tracheophyta</taxon>
        <taxon>Spermatophyta</taxon>
        <taxon>Magnoliopsida</taxon>
        <taxon>eudicotyledons</taxon>
        <taxon>Gunneridae</taxon>
        <taxon>Pentapetalae</taxon>
        <taxon>rosids</taxon>
        <taxon>malvids</taxon>
        <taxon>Malvales</taxon>
        <taxon>Malvaceae</taxon>
        <taxon>Malvoideae</taxon>
        <taxon>Gossypium</taxon>
    </lineage>
</organism>
<gene>
    <name evidence="1" type="ORF">GOBAR_AA32753</name>
</gene>
<proteinExistence type="predicted"/>
<sequence length="290" mass="32812">MTKNRQVKSTNHVYHTQMRQGKTTQMNNSMPNAVKFLKELLTNEQKLDKALHVELNVETRSKNTLESCSNNNKGPIYEEQRLQIEELDEWWTHKPRTHNKPKPRHEELNISPNQLKVGAKVLLDAADPRIATSEPNEAIPLTVLSIFPYGTVEVIHPKFGTFKSLNTRFPEPYGQAQGCAVGRTRTTGGKTALRYGCVKIEKKYFPNTGSDKLPRPCDMAVGNPTKLTWACGTTVVEPVKTTRASAYIHSCERSEQRMTRPCNMAVFTSAPNFESHETYWLTRPCAPISL</sequence>
<name>A0A2P5WA68_GOSBA</name>